<dbReference type="Pfam" id="PF04082">
    <property type="entry name" value="Fungal_trans"/>
    <property type="match status" value="1"/>
</dbReference>
<dbReference type="PROSITE" id="PS00463">
    <property type="entry name" value="ZN2_CY6_FUNGAL_1"/>
    <property type="match status" value="1"/>
</dbReference>
<dbReference type="CDD" id="cd12148">
    <property type="entry name" value="fungal_TF_MHR"/>
    <property type="match status" value="1"/>
</dbReference>
<evidence type="ECO:0000256" key="3">
    <source>
        <dbReference type="SAM" id="MobiDB-lite"/>
    </source>
</evidence>
<accession>A0AAN6MA73</accession>
<keyword evidence="2" id="KW-0539">Nucleus</keyword>
<feature type="region of interest" description="Disordered" evidence="3">
    <location>
        <begin position="448"/>
        <end position="492"/>
    </location>
</feature>
<evidence type="ECO:0000256" key="2">
    <source>
        <dbReference type="ARBA" id="ARBA00023242"/>
    </source>
</evidence>
<dbReference type="PANTHER" id="PTHR47431:SF4">
    <property type="entry name" value="ZN(II)2CYS6 TRANSCRIPTION FACTOR (EUROFUNG)"/>
    <property type="match status" value="1"/>
</dbReference>
<keyword evidence="1" id="KW-0479">Metal-binding</keyword>
<dbReference type="Proteomes" id="UP001280581">
    <property type="component" value="Unassembled WGS sequence"/>
</dbReference>
<dbReference type="GO" id="GO:0008270">
    <property type="term" value="F:zinc ion binding"/>
    <property type="evidence" value="ECO:0007669"/>
    <property type="project" value="InterPro"/>
</dbReference>
<evidence type="ECO:0000256" key="1">
    <source>
        <dbReference type="ARBA" id="ARBA00022723"/>
    </source>
</evidence>
<dbReference type="PANTHER" id="PTHR47431">
    <property type="entry name" value="ZN(II)2CYS6 TRANSCRIPTION FACTOR (EUROFUNG)-RELATED"/>
    <property type="match status" value="1"/>
</dbReference>
<evidence type="ECO:0000313" key="6">
    <source>
        <dbReference type="Proteomes" id="UP001280581"/>
    </source>
</evidence>
<comment type="caution">
    <text evidence="5">The sequence shown here is derived from an EMBL/GenBank/DDBJ whole genome shotgun (WGS) entry which is preliminary data.</text>
</comment>
<dbReference type="PROSITE" id="PS50048">
    <property type="entry name" value="ZN2_CY6_FUNGAL_2"/>
    <property type="match status" value="1"/>
</dbReference>
<dbReference type="SMART" id="SM00066">
    <property type="entry name" value="GAL4"/>
    <property type="match status" value="1"/>
</dbReference>
<reference evidence="5 6" key="1">
    <citation type="submission" date="2021-02" db="EMBL/GenBank/DDBJ databases">
        <title>Genome assembly of Pseudopithomyces chartarum.</title>
        <authorList>
            <person name="Jauregui R."/>
            <person name="Singh J."/>
            <person name="Voisey C."/>
        </authorList>
    </citation>
    <scope>NUCLEOTIDE SEQUENCE [LARGE SCALE GENOMIC DNA]</scope>
    <source>
        <strain evidence="5 6">AGR01</strain>
    </source>
</reference>
<dbReference type="AlphaFoldDB" id="A0AAN6MA73"/>
<dbReference type="EMBL" id="WVTA01000001">
    <property type="protein sequence ID" value="KAK3217451.1"/>
    <property type="molecule type" value="Genomic_DNA"/>
</dbReference>
<dbReference type="Pfam" id="PF00172">
    <property type="entry name" value="Zn_clus"/>
    <property type="match status" value="1"/>
</dbReference>
<dbReference type="Gene3D" id="4.10.240.10">
    <property type="entry name" value="Zn(2)-C6 fungal-type DNA-binding domain"/>
    <property type="match status" value="1"/>
</dbReference>
<evidence type="ECO:0000313" key="5">
    <source>
        <dbReference type="EMBL" id="KAK3217451.1"/>
    </source>
</evidence>
<dbReference type="GO" id="GO:0000981">
    <property type="term" value="F:DNA-binding transcription factor activity, RNA polymerase II-specific"/>
    <property type="evidence" value="ECO:0007669"/>
    <property type="project" value="InterPro"/>
</dbReference>
<dbReference type="InterPro" id="IPR007219">
    <property type="entry name" value="XnlR_reg_dom"/>
</dbReference>
<dbReference type="CDD" id="cd00067">
    <property type="entry name" value="GAL4"/>
    <property type="match status" value="1"/>
</dbReference>
<feature type="compositionally biased region" description="Low complexity" evidence="3">
    <location>
        <begin position="97"/>
        <end position="106"/>
    </location>
</feature>
<dbReference type="GO" id="GO:0006351">
    <property type="term" value="P:DNA-templated transcription"/>
    <property type="evidence" value="ECO:0007669"/>
    <property type="project" value="InterPro"/>
</dbReference>
<feature type="region of interest" description="Disordered" evidence="3">
    <location>
        <begin position="54"/>
        <end position="106"/>
    </location>
</feature>
<name>A0AAN6MA73_9PLEO</name>
<dbReference type="GO" id="GO:0003677">
    <property type="term" value="F:DNA binding"/>
    <property type="evidence" value="ECO:0007669"/>
    <property type="project" value="InterPro"/>
</dbReference>
<protein>
    <recommendedName>
        <fullName evidence="4">Zn(2)-C6 fungal-type domain-containing protein</fullName>
    </recommendedName>
</protein>
<gene>
    <name evidence="5" type="ORF">GRF29_1g3150972</name>
</gene>
<dbReference type="SUPFAM" id="SSF57701">
    <property type="entry name" value="Zn2/Cys6 DNA-binding domain"/>
    <property type="match status" value="1"/>
</dbReference>
<feature type="compositionally biased region" description="Low complexity" evidence="3">
    <location>
        <begin position="467"/>
        <end position="492"/>
    </location>
</feature>
<proteinExistence type="predicted"/>
<organism evidence="5 6">
    <name type="scientific">Pseudopithomyces chartarum</name>
    <dbReference type="NCBI Taxonomy" id="1892770"/>
    <lineage>
        <taxon>Eukaryota</taxon>
        <taxon>Fungi</taxon>
        <taxon>Dikarya</taxon>
        <taxon>Ascomycota</taxon>
        <taxon>Pezizomycotina</taxon>
        <taxon>Dothideomycetes</taxon>
        <taxon>Pleosporomycetidae</taxon>
        <taxon>Pleosporales</taxon>
        <taxon>Massarineae</taxon>
        <taxon>Didymosphaeriaceae</taxon>
        <taxon>Pseudopithomyces</taxon>
    </lineage>
</organism>
<dbReference type="PRINTS" id="PR00755">
    <property type="entry name" value="AFLATOXINBRP"/>
</dbReference>
<keyword evidence="6" id="KW-1185">Reference proteome</keyword>
<dbReference type="InterPro" id="IPR036864">
    <property type="entry name" value="Zn2-C6_fun-type_DNA-bd_sf"/>
</dbReference>
<sequence>MDDTPISSLNIPAKRSIRRVALACIQCRSRKVRCDATQPACNRCRADEKECEYQKSRRGGRPRRSLTVPHRAVVSDVPSPPGPPEIIGYRTDGDSSGRGSSGSSAQSNCDSFEFKASDIVLPGGVQLLGNQVEQLLNQYYAFFHVSHPCVLPRWALESRLITELSISEFLLPVLLYIGSIFTPSVDSTPLANAAAETMRAGWMNGTNFAPDPYFIQAQMLYSIVVYWFDEPERGREILDDAIHGAFLLGMHQKDFAVQNGYGDPVLEESWRRTWWQIHVTDIHIAGSTHTYTGLSVKYPITADLPCEEECYETGMIPIPASLKSYEAREFSDIEFSSFAQLIGFTQGISRVLAIRRYNDIENAKVTCDNADTMMTAWYSLLPPSKTTLLRPNNTVDELLFKAIILMHTYTIDLHRPLSTLLRLPIESLSKCAPPPPLSPLIPPSPLLPSPFYPPLTPSPTPTPPKSSLPSRTSPRSSPSPRTSRHTPPSSSA</sequence>
<dbReference type="InterPro" id="IPR001138">
    <property type="entry name" value="Zn2Cys6_DnaBD"/>
</dbReference>
<evidence type="ECO:0000259" key="4">
    <source>
        <dbReference type="PROSITE" id="PS50048"/>
    </source>
</evidence>
<feature type="domain" description="Zn(2)-C6 fungal-type" evidence="4">
    <location>
        <begin position="23"/>
        <end position="53"/>
    </location>
</feature>
<feature type="compositionally biased region" description="Pro residues" evidence="3">
    <location>
        <begin position="448"/>
        <end position="466"/>
    </location>
</feature>